<organism evidence="1 2">
    <name type="scientific">Fulvivirga sediminis</name>
    <dbReference type="NCBI Taxonomy" id="2803949"/>
    <lineage>
        <taxon>Bacteria</taxon>
        <taxon>Pseudomonadati</taxon>
        <taxon>Bacteroidota</taxon>
        <taxon>Cytophagia</taxon>
        <taxon>Cytophagales</taxon>
        <taxon>Fulvivirgaceae</taxon>
        <taxon>Fulvivirga</taxon>
    </lineage>
</organism>
<evidence type="ECO:0000313" key="2">
    <source>
        <dbReference type="Proteomes" id="UP000659388"/>
    </source>
</evidence>
<sequence>MRNTVKILVMLLFTLALVSWSSVAIKDSYKCMVQLVNYEGEAAYIAVSLINPEGEYEETLHVMGKDERWYPDLTSWWPFFENNKEIDGTSGASIAGGERRIFVLNIDNDKLDTGYKIRFETSVEEQKYYEQDAEILLTSENVKGKFEGKGYIRYIRMIPG</sequence>
<dbReference type="EMBL" id="JAESIY010000013">
    <property type="protein sequence ID" value="MBL3658523.1"/>
    <property type="molecule type" value="Genomic_DNA"/>
</dbReference>
<evidence type="ECO:0000313" key="1">
    <source>
        <dbReference type="EMBL" id="MBL3658523.1"/>
    </source>
</evidence>
<name>A0A937K0N4_9BACT</name>
<dbReference type="RefSeq" id="WP_202246317.1">
    <property type="nucleotide sequence ID" value="NZ_JAESIY010000013.1"/>
</dbReference>
<dbReference type="Pfam" id="PF10029">
    <property type="entry name" value="DUF2271"/>
    <property type="match status" value="1"/>
</dbReference>
<comment type="caution">
    <text evidence="1">The sequence shown here is derived from an EMBL/GenBank/DDBJ whole genome shotgun (WGS) entry which is preliminary data.</text>
</comment>
<proteinExistence type="predicted"/>
<reference evidence="1" key="1">
    <citation type="submission" date="2021-01" db="EMBL/GenBank/DDBJ databases">
        <title>Fulvivirga kasyanovii gen. nov., sp nov., a novel member of the phylum Bacteroidetes isolated from seawater in a mussel farm.</title>
        <authorList>
            <person name="Zhao L.-H."/>
            <person name="Wang Z.-J."/>
        </authorList>
    </citation>
    <scope>NUCLEOTIDE SEQUENCE</scope>
    <source>
        <strain evidence="1">2943</strain>
    </source>
</reference>
<dbReference type="AlphaFoldDB" id="A0A937K0N4"/>
<dbReference type="Proteomes" id="UP000659388">
    <property type="component" value="Unassembled WGS sequence"/>
</dbReference>
<keyword evidence="2" id="KW-1185">Reference proteome</keyword>
<protein>
    <submittedName>
        <fullName evidence="1">DUF2271 domain-containing protein</fullName>
    </submittedName>
</protein>
<gene>
    <name evidence="1" type="ORF">JL102_20390</name>
</gene>
<accession>A0A937K0N4</accession>
<dbReference type="InterPro" id="IPR014469">
    <property type="entry name" value="DUF2271"/>
</dbReference>